<dbReference type="InterPro" id="IPR028082">
    <property type="entry name" value="Peripla_BP_I"/>
</dbReference>
<dbReference type="EMBL" id="BASE01000046">
    <property type="protein sequence ID" value="GAM14165.1"/>
    <property type="molecule type" value="Genomic_DNA"/>
</dbReference>
<keyword evidence="5" id="KW-1185">Reference proteome</keyword>
<evidence type="ECO:0000256" key="2">
    <source>
        <dbReference type="ARBA" id="ARBA00007639"/>
    </source>
</evidence>
<dbReference type="Pfam" id="PF13407">
    <property type="entry name" value="Peripla_BP_4"/>
    <property type="match status" value="1"/>
</dbReference>
<dbReference type="STRING" id="1321606.SAMD00020551_2313"/>
<proteinExistence type="inferred from homology"/>
<dbReference type="InterPro" id="IPR050555">
    <property type="entry name" value="Bact_Solute-Bind_Prot2"/>
</dbReference>
<dbReference type="SUPFAM" id="SSF53822">
    <property type="entry name" value="Periplasmic binding protein-like I"/>
    <property type="match status" value="1"/>
</dbReference>
<dbReference type="PANTHER" id="PTHR30036:SF7">
    <property type="entry name" value="ABC TRANSPORTER PERIPLASMIC-BINDING PROTEIN YPHF"/>
    <property type="match status" value="1"/>
</dbReference>
<organism evidence="4 5">
    <name type="scientific">Mesobacillus selenatarsenatis (strain DSM 18680 / JCM 14380 / FERM P-15431 / SF-1)</name>
    <dbReference type="NCBI Taxonomy" id="1321606"/>
    <lineage>
        <taxon>Bacteria</taxon>
        <taxon>Bacillati</taxon>
        <taxon>Bacillota</taxon>
        <taxon>Bacilli</taxon>
        <taxon>Bacillales</taxon>
        <taxon>Bacillaceae</taxon>
        <taxon>Mesobacillus</taxon>
    </lineage>
</organism>
<dbReference type="PANTHER" id="PTHR30036">
    <property type="entry name" value="D-XYLOSE-BINDING PERIPLASMIC PROTEIN"/>
    <property type="match status" value="1"/>
</dbReference>
<name>A0A0A8X2E4_MESS1</name>
<protein>
    <submittedName>
        <fullName evidence="4">Putative sugar ABC transporter</fullName>
    </submittedName>
</protein>
<dbReference type="AlphaFoldDB" id="A0A0A8X2E4"/>
<comment type="similarity">
    <text evidence="2">Belongs to the bacterial solute-binding protein 2 family.</text>
</comment>
<evidence type="ECO:0000313" key="4">
    <source>
        <dbReference type="EMBL" id="GAM14165.1"/>
    </source>
</evidence>
<dbReference type="CDD" id="cd06305">
    <property type="entry name" value="PBP1_methylthioribose_binding-like"/>
    <property type="match status" value="1"/>
</dbReference>
<feature type="domain" description="Periplasmic binding protein" evidence="3">
    <location>
        <begin position="81"/>
        <end position="339"/>
    </location>
</feature>
<comment type="subcellular location">
    <subcellularLocation>
        <location evidence="1">Cell envelope</location>
    </subcellularLocation>
</comment>
<evidence type="ECO:0000313" key="5">
    <source>
        <dbReference type="Proteomes" id="UP000031014"/>
    </source>
</evidence>
<dbReference type="Proteomes" id="UP000031014">
    <property type="component" value="Unassembled WGS sequence"/>
</dbReference>
<comment type="caution">
    <text evidence="4">The sequence shown here is derived from an EMBL/GenBank/DDBJ whole genome shotgun (WGS) entry which is preliminary data.</text>
</comment>
<gene>
    <name evidence="4" type="ORF">SAMD00020551_2313</name>
</gene>
<accession>A0A0A8X2E4</accession>
<evidence type="ECO:0000256" key="1">
    <source>
        <dbReference type="ARBA" id="ARBA00004196"/>
    </source>
</evidence>
<reference evidence="4 5" key="1">
    <citation type="submission" date="2013-06" db="EMBL/GenBank/DDBJ databases">
        <title>Whole genome shotgun sequence of Bacillus selenatarsenatis SF-1.</title>
        <authorList>
            <person name="Kuroda M."/>
            <person name="Sei K."/>
            <person name="Yamashita M."/>
            <person name="Ike M."/>
        </authorList>
    </citation>
    <scope>NUCLEOTIDE SEQUENCE [LARGE SCALE GENOMIC DNA]</scope>
    <source>
        <strain evidence="4 5">SF-1</strain>
    </source>
</reference>
<dbReference type="Gene3D" id="3.40.50.2300">
    <property type="match status" value="2"/>
</dbReference>
<evidence type="ECO:0000259" key="3">
    <source>
        <dbReference type="Pfam" id="PF13407"/>
    </source>
</evidence>
<dbReference type="InterPro" id="IPR025997">
    <property type="entry name" value="SBP_2_dom"/>
</dbReference>
<sequence>MYSTAFETSLFWRGFFIFVSHADQSKGEYQMKKGIKNVFLTAVASALLLTGCGGGETKTASGPVEGVPERFAKGEEVKIKVIRKIGGDDHTAQFLAGAKAEGEALGFKVDVFTANGDTAKFHDAINQGLQQDYDGFIISHGDDAATVDDVKKLVEKGKSVVTFDSNPDLAQVEGVTLTSQDDEALATQALDQLVKDQNGEANIVYLWVDGFPPMVRRNKVYQETLKANPGIKEVERFGVAAADTSVQTQNAVSAMLNKHPKGEIDAIFATWDAFAIGAARAIKEAGRDEIKIYGIDVSNADLQEIQGEDSPWKYTAAVDPKLIGEVNMRLLAKKLAGEETPATYDLEASLISQEQLQQSKNPVNMVNLAEIIEGWGKSDAFLEDWMEKLKEHYKK</sequence>
<dbReference type="GO" id="GO:0030246">
    <property type="term" value="F:carbohydrate binding"/>
    <property type="evidence" value="ECO:0007669"/>
    <property type="project" value="TreeGrafter"/>
</dbReference>
<dbReference type="GO" id="GO:0030288">
    <property type="term" value="C:outer membrane-bounded periplasmic space"/>
    <property type="evidence" value="ECO:0007669"/>
    <property type="project" value="TreeGrafter"/>
</dbReference>